<sequence>MESRLPRLGLIQGTPSQSSLIRDIQNAPLDKLLGSAVQNQSMAEAVKAGLCVGLDAWEEAHAIAQDLDTVEGSYWHGIVHRREPDPGNAKYWFRRVGLHPVLKQLGSQETLEELASLTVFDIIVQSGSWVPGRFIDLCMECERGETPEIKPELQALQKKEIELLLTYCIQNAMGA</sequence>
<keyword evidence="2" id="KW-1185">Reference proteome</keyword>
<accession>A0ABU3KAU5</accession>
<proteinExistence type="predicted"/>
<organism evidence="1 2">
    <name type="scientific">Candidatus Nitronereus thalassa</name>
    <dbReference type="NCBI Taxonomy" id="3020898"/>
    <lineage>
        <taxon>Bacteria</taxon>
        <taxon>Pseudomonadati</taxon>
        <taxon>Nitrospirota</taxon>
        <taxon>Nitrospiria</taxon>
        <taxon>Nitrospirales</taxon>
        <taxon>Nitrospiraceae</taxon>
        <taxon>Candidatus Nitronereus</taxon>
    </lineage>
</organism>
<reference evidence="1 2" key="1">
    <citation type="journal article" date="2023" name="ISME J.">
        <title>Cultivation and genomic characterization of novel and ubiquitous marine nitrite-oxidizing bacteria from the Nitrospirales.</title>
        <authorList>
            <person name="Mueller A.J."/>
            <person name="Daebeler A."/>
            <person name="Herbold C.W."/>
            <person name="Kirkegaard R.H."/>
            <person name="Daims H."/>
        </authorList>
    </citation>
    <scope>NUCLEOTIDE SEQUENCE [LARGE SCALE GENOMIC DNA]</scope>
    <source>
        <strain evidence="1 2">EB</strain>
    </source>
</reference>
<protein>
    <submittedName>
        <fullName evidence="1">Uncharacterized protein</fullName>
    </submittedName>
</protein>
<gene>
    <name evidence="1" type="ORF">PPG34_14325</name>
</gene>
<dbReference type="RefSeq" id="WP_313834098.1">
    <property type="nucleotide sequence ID" value="NZ_JAQOUE010000001.1"/>
</dbReference>
<comment type="caution">
    <text evidence="1">The sequence shown here is derived from an EMBL/GenBank/DDBJ whole genome shotgun (WGS) entry which is preliminary data.</text>
</comment>
<evidence type="ECO:0000313" key="2">
    <source>
        <dbReference type="Proteomes" id="UP001250932"/>
    </source>
</evidence>
<dbReference type="Proteomes" id="UP001250932">
    <property type="component" value="Unassembled WGS sequence"/>
</dbReference>
<name>A0ABU3KAU5_9BACT</name>
<evidence type="ECO:0000313" key="1">
    <source>
        <dbReference type="EMBL" id="MDT7043531.1"/>
    </source>
</evidence>
<dbReference type="EMBL" id="JAQOUE010000001">
    <property type="protein sequence ID" value="MDT7043531.1"/>
    <property type="molecule type" value="Genomic_DNA"/>
</dbReference>